<gene>
    <name evidence="1" type="ORF">LCGC14_1778220</name>
</gene>
<name>A0A0F9GW42_9ZZZZ</name>
<comment type="caution">
    <text evidence="1">The sequence shown here is derived from an EMBL/GenBank/DDBJ whole genome shotgun (WGS) entry which is preliminary data.</text>
</comment>
<proteinExistence type="predicted"/>
<dbReference type="AlphaFoldDB" id="A0A0F9GW42"/>
<evidence type="ECO:0000313" key="1">
    <source>
        <dbReference type="EMBL" id="KKM03060.1"/>
    </source>
</evidence>
<protein>
    <submittedName>
        <fullName evidence="1">Uncharacterized protein</fullName>
    </submittedName>
</protein>
<accession>A0A0F9GW42</accession>
<reference evidence="1" key="1">
    <citation type="journal article" date="2015" name="Nature">
        <title>Complex archaea that bridge the gap between prokaryotes and eukaryotes.</title>
        <authorList>
            <person name="Spang A."/>
            <person name="Saw J.H."/>
            <person name="Jorgensen S.L."/>
            <person name="Zaremba-Niedzwiedzka K."/>
            <person name="Martijn J."/>
            <person name="Lind A.E."/>
            <person name="van Eijk R."/>
            <person name="Schleper C."/>
            <person name="Guy L."/>
            <person name="Ettema T.J."/>
        </authorList>
    </citation>
    <scope>NUCLEOTIDE SEQUENCE</scope>
</reference>
<sequence>MQKPILLNNVKLIWVHDYWDGIESGLALYNGNKVWIRYDYSSDIVYDGEFYDGNYYTTNLNSLPISLKNHIHDNDLNLYELDGLKLEDCFVDVTECDESPEIIKNWRENTEFYAITVWKYRLYFIYPLEDNIIDILEKNHQLYQEGGVIDHKNYVKRIAEYIDMRNKEYLGAIYSYDLKK</sequence>
<organism evidence="1">
    <name type="scientific">marine sediment metagenome</name>
    <dbReference type="NCBI Taxonomy" id="412755"/>
    <lineage>
        <taxon>unclassified sequences</taxon>
        <taxon>metagenomes</taxon>
        <taxon>ecological metagenomes</taxon>
    </lineage>
</organism>
<dbReference type="EMBL" id="LAZR01016774">
    <property type="protein sequence ID" value="KKM03060.1"/>
    <property type="molecule type" value="Genomic_DNA"/>
</dbReference>